<dbReference type="PANTHER" id="PTHR48475:SF1">
    <property type="entry name" value="RNASE H TYPE-1 DOMAIN-CONTAINING PROTEIN"/>
    <property type="match status" value="1"/>
</dbReference>
<dbReference type="RefSeq" id="XP_009780801.1">
    <property type="nucleotide sequence ID" value="XM_009782499.1"/>
</dbReference>
<gene>
    <name evidence="2" type="primary">LOC104229798</name>
</gene>
<proteinExistence type="predicted"/>
<name>A0A1U7WU19_NICSY</name>
<evidence type="ECO:0000313" key="2">
    <source>
        <dbReference type="RefSeq" id="XP_009780801.1"/>
    </source>
</evidence>
<dbReference type="Proteomes" id="UP000189701">
    <property type="component" value="Unplaced"/>
</dbReference>
<keyword evidence="1" id="KW-1185">Reference proteome</keyword>
<dbReference type="STRING" id="4096.A0A1U7WU19"/>
<dbReference type="PANTHER" id="PTHR48475">
    <property type="entry name" value="RIBONUCLEASE H"/>
    <property type="match status" value="1"/>
</dbReference>
<dbReference type="OrthoDB" id="1934939at2759"/>
<dbReference type="eggNOG" id="KOG0017">
    <property type="taxonomic scope" value="Eukaryota"/>
</dbReference>
<evidence type="ECO:0000313" key="1">
    <source>
        <dbReference type="Proteomes" id="UP000189701"/>
    </source>
</evidence>
<reference evidence="1" key="1">
    <citation type="journal article" date="2013" name="Genome Biol.">
        <title>Reference genomes and transcriptomes of Nicotiana sylvestris and Nicotiana tomentosiformis.</title>
        <authorList>
            <person name="Sierro N."/>
            <person name="Battey J.N."/>
            <person name="Ouadi S."/>
            <person name="Bovet L."/>
            <person name="Goepfert S."/>
            <person name="Bakaher N."/>
            <person name="Peitsch M.C."/>
            <person name="Ivanov N.V."/>
        </authorList>
    </citation>
    <scope>NUCLEOTIDE SEQUENCE [LARGE SCALE GENOMIC DNA]</scope>
</reference>
<sequence>MARNTARGVVAYLTTLKSSAGETPFSLVYGAEALIPVEVGEQSTKFRHASEESNHKAMSTALELLDERREATLVRMAAQKQKIKRYYNKRTNLRYFGIRELVLRKVTLNTRNPNEEKLGQNWEGSYHVLGIVSKGSYKLGIMEGEQLLSNWNVSMLKRYYCSQPRHSEILNSTRRSEASAEPAELSFLDWVSNLKGPAKKDI</sequence>
<organism evidence="1 2">
    <name type="scientific">Nicotiana sylvestris</name>
    <name type="common">Wood tobacco</name>
    <name type="synonym">South American tobacco</name>
    <dbReference type="NCBI Taxonomy" id="4096"/>
    <lineage>
        <taxon>Eukaryota</taxon>
        <taxon>Viridiplantae</taxon>
        <taxon>Streptophyta</taxon>
        <taxon>Embryophyta</taxon>
        <taxon>Tracheophyta</taxon>
        <taxon>Spermatophyta</taxon>
        <taxon>Magnoliopsida</taxon>
        <taxon>eudicotyledons</taxon>
        <taxon>Gunneridae</taxon>
        <taxon>Pentapetalae</taxon>
        <taxon>asterids</taxon>
        <taxon>lamiids</taxon>
        <taxon>Solanales</taxon>
        <taxon>Solanaceae</taxon>
        <taxon>Nicotianoideae</taxon>
        <taxon>Nicotianeae</taxon>
        <taxon>Nicotiana</taxon>
    </lineage>
</organism>
<dbReference type="AlphaFoldDB" id="A0A1U7WU19"/>
<accession>A0A1U7WU19</accession>
<protein>
    <submittedName>
        <fullName evidence="2">Uncharacterized protein LOC104229798</fullName>
    </submittedName>
</protein>
<reference evidence="2" key="2">
    <citation type="submission" date="2025-08" db="UniProtKB">
        <authorList>
            <consortium name="RefSeq"/>
        </authorList>
    </citation>
    <scope>IDENTIFICATION</scope>
    <source>
        <tissue evidence="2">Leaf</tissue>
    </source>
</reference>